<keyword evidence="2" id="KW-1185">Reference proteome</keyword>
<dbReference type="InterPro" id="IPR024211">
    <property type="entry name" value="DUF3841"/>
</dbReference>
<organism evidence="1 2">
    <name type="scientific">Arthrobacter ramosus</name>
    <dbReference type="NCBI Taxonomy" id="1672"/>
    <lineage>
        <taxon>Bacteria</taxon>
        <taxon>Bacillati</taxon>
        <taxon>Actinomycetota</taxon>
        <taxon>Actinomycetes</taxon>
        <taxon>Micrococcales</taxon>
        <taxon>Micrococcaceae</taxon>
        <taxon>Arthrobacter</taxon>
    </lineage>
</organism>
<dbReference type="Pfam" id="PF12952">
    <property type="entry name" value="DUF3841"/>
    <property type="match status" value="1"/>
</dbReference>
<comment type="caution">
    <text evidence="1">The sequence shown here is derived from an EMBL/GenBank/DDBJ whole genome shotgun (WGS) entry which is preliminary data.</text>
</comment>
<dbReference type="Proteomes" id="UP001589702">
    <property type="component" value="Unassembled WGS sequence"/>
</dbReference>
<proteinExistence type="predicted"/>
<name>A0ABV5XXY9_ARTRM</name>
<evidence type="ECO:0000313" key="1">
    <source>
        <dbReference type="EMBL" id="MFB9819199.1"/>
    </source>
</evidence>
<reference evidence="1 2" key="1">
    <citation type="submission" date="2024-09" db="EMBL/GenBank/DDBJ databases">
        <authorList>
            <person name="Sun Q."/>
            <person name="Mori K."/>
        </authorList>
    </citation>
    <scope>NUCLEOTIDE SEQUENCE [LARGE SCALE GENOMIC DNA]</scope>
    <source>
        <strain evidence="1 2">JCM 1334</strain>
    </source>
</reference>
<dbReference type="RefSeq" id="WP_234748014.1">
    <property type="nucleotide sequence ID" value="NZ_BAAAWN010000001.1"/>
</dbReference>
<gene>
    <name evidence="1" type="ORF">ACFFP1_06760</name>
</gene>
<sequence>MSSFPISEACPADAVPPGRIGYDISADQLLLHTLQSEEAFDALCSAGVLVSDPSRIDPFLVDAYDWLYRQMAARLTTAGDGAIWLWAQITRRDLVDSCGHSIGQVLLTCKVPRERVLLSHYGDWHSVLNKFPHIPELRGESDEDNTACMNRRYDDFVARLKAAGAWGAGIAAWPTDLRADVEQGWESIFDPGNYGRFESWQATMHTLRAEDIVKAVRIRR</sequence>
<dbReference type="EMBL" id="JBHMBC010000007">
    <property type="protein sequence ID" value="MFB9819199.1"/>
    <property type="molecule type" value="Genomic_DNA"/>
</dbReference>
<protein>
    <submittedName>
        <fullName evidence="1">DUF3841 domain-containing protein</fullName>
    </submittedName>
</protein>
<evidence type="ECO:0000313" key="2">
    <source>
        <dbReference type="Proteomes" id="UP001589702"/>
    </source>
</evidence>
<accession>A0ABV5XXY9</accession>